<protein>
    <submittedName>
        <fullName evidence="1">Uncharacterized protein</fullName>
    </submittedName>
</protein>
<name>A0A2A6C9U4_PRIPA</name>
<reference evidence="1" key="2">
    <citation type="submission" date="2022-06" db="UniProtKB">
        <authorList>
            <consortium name="EnsemblMetazoa"/>
        </authorList>
    </citation>
    <scope>IDENTIFICATION</scope>
    <source>
        <strain evidence="1">PS312</strain>
    </source>
</reference>
<proteinExistence type="predicted"/>
<reference evidence="2" key="1">
    <citation type="journal article" date="2008" name="Nat. Genet.">
        <title>The Pristionchus pacificus genome provides a unique perspective on nematode lifestyle and parasitism.</title>
        <authorList>
            <person name="Dieterich C."/>
            <person name="Clifton S.W."/>
            <person name="Schuster L.N."/>
            <person name="Chinwalla A."/>
            <person name="Delehaunty K."/>
            <person name="Dinkelacker I."/>
            <person name="Fulton L."/>
            <person name="Fulton R."/>
            <person name="Godfrey J."/>
            <person name="Minx P."/>
            <person name="Mitreva M."/>
            <person name="Roeseler W."/>
            <person name="Tian H."/>
            <person name="Witte H."/>
            <person name="Yang S.P."/>
            <person name="Wilson R.K."/>
            <person name="Sommer R.J."/>
        </authorList>
    </citation>
    <scope>NUCLEOTIDE SEQUENCE [LARGE SCALE GENOMIC DNA]</scope>
    <source>
        <strain evidence="2">PS312</strain>
    </source>
</reference>
<accession>A0A8R1Z226</accession>
<accession>A0A2A6C9U4</accession>
<evidence type="ECO:0000313" key="2">
    <source>
        <dbReference type="Proteomes" id="UP000005239"/>
    </source>
</evidence>
<dbReference type="EnsemblMetazoa" id="PPA39044.1">
    <property type="protein sequence ID" value="PPA39044.1"/>
    <property type="gene ID" value="WBGene00277413"/>
</dbReference>
<gene>
    <name evidence="1" type="primary">WBGene00277413</name>
</gene>
<organism evidence="1 2">
    <name type="scientific">Pristionchus pacificus</name>
    <name type="common">Parasitic nematode worm</name>
    <dbReference type="NCBI Taxonomy" id="54126"/>
    <lineage>
        <taxon>Eukaryota</taxon>
        <taxon>Metazoa</taxon>
        <taxon>Ecdysozoa</taxon>
        <taxon>Nematoda</taxon>
        <taxon>Chromadorea</taxon>
        <taxon>Rhabditida</taxon>
        <taxon>Rhabditina</taxon>
        <taxon>Diplogasteromorpha</taxon>
        <taxon>Diplogasteroidea</taxon>
        <taxon>Neodiplogasteridae</taxon>
        <taxon>Pristionchus</taxon>
    </lineage>
</organism>
<keyword evidence="2" id="KW-1185">Reference proteome</keyword>
<evidence type="ECO:0000313" key="1">
    <source>
        <dbReference type="EnsemblMetazoa" id="PPA39044.1"/>
    </source>
</evidence>
<sequence>MVRNAIIMCELERRSKRRTEVDKMYRMNEEGRTEVREGKSKREQRKDKEQKKDTNKYEEEFSRGTRSVIGEKKENEWCAAFKLLQREQQE</sequence>
<dbReference type="Proteomes" id="UP000005239">
    <property type="component" value="Unassembled WGS sequence"/>
</dbReference>
<dbReference type="AlphaFoldDB" id="A0A2A6C9U4"/>